<dbReference type="Gene3D" id="1.20.58.760">
    <property type="entry name" value="Peptidase M41"/>
    <property type="match status" value="1"/>
</dbReference>
<dbReference type="GO" id="GO:0016887">
    <property type="term" value="F:ATP hydrolysis activity"/>
    <property type="evidence" value="ECO:0007669"/>
    <property type="project" value="InterPro"/>
</dbReference>
<keyword evidence="7" id="KW-0482">Metalloprotease</keyword>
<reference evidence="7 8" key="1">
    <citation type="submission" date="2016-02" db="EMBL/GenBank/DDBJ databases">
        <title>Genome analysis of coral dinoflagellate symbionts highlights evolutionary adaptations to a symbiotic lifestyle.</title>
        <authorList>
            <person name="Aranda M."/>
            <person name="Li Y."/>
            <person name="Liew Y.J."/>
            <person name="Baumgarten S."/>
            <person name="Simakov O."/>
            <person name="Wilson M."/>
            <person name="Piel J."/>
            <person name="Ashoor H."/>
            <person name="Bougouffa S."/>
            <person name="Bajic V.B."/>
            <person name="Ryu T."/>
            <person name="Ravasi T."/>
            <person name="Bayer T."/>
            <person name="Micklem G."/>
            <person name="Kim H."/>
            <person name="Bhak J."/>
            <person name="Lajeunesse T.C."/>
            <person name="Voolstra C.R."/>
        </authorList>
    </citation>
    <scope>NUCLEOTIDE SEQUENCE [LARGE SCALE GENOMIC DNA]</scope>
    <source>
        <strain evidence="7 8">CCMP2467</strain>
    </source>
</reference>
<evidence type="ECO:0000256" key="5">
    <source>
        <dbReference type="SAM" id="MobiDB-lite"/>
    </source>
</evidence>
<dbReference type="GO" id="GO:0045037">
    <property type="term" value="P:protein import into chloroplast stroma"/>
    <property type="evidence" value="ECO:0007669"/>
    <property type="project" value="TreeGrafter"/>
</dbReference>
<dbReference type="Gene3D" id="3.40.50.300">
    <property type="entry name" value="P-loop containing nucleotide triphosphate hydrolases"/>
    <property type="match status" value="1"/>
</dbReference>
<dbReference type="PROSITE" id="PS00674">
    <property type="entry name" value="AAA"/>
    <property type="match status" value="1"/>
</dbReference>
<dbReference type="Proteomes" id="UP000186817">
    <property type="component" value="Unassembled WGS sequence"/>
</dbReference>
<dbReference type="Pfam" id="PF01434">
    <property type="entry name" value="Peptidase_M41"/>
    <property type="match status" value="1"/>
</dbReference>
<dbReference type="GO" id="GO:0009507">
    <property type="term" value="C:chloroplast"/>
    <property type="evidence" value="ECO:0007669"/>
    <property type="project" value="TreeGrafter"/>
</dbReference>
<evidence type="ECO:0000313" key="8">
    <source>
        <dbReference type="Proteomes" id="UP000186817"/>
    </source>
</evidence>
<evidence type="ECO:0000256" key="4">
    <source>
        <dbReference type="ARBA" id="ARBA00022801"/>
    </source>
</evidence>
<protein>
    <submittedName>
        <fullName evidence="7">ATP-dependent zinc metalloprotease FtsH</fullName>
    </submittedName>
</protein>
<dbReference type="Gene3D" id="1.10.8.60">
    <property type="match status" value="1"/>
</dbReference>
<dbReference type="GO" id="GO:0004176">
    <property type="term" value="F:ATP-dependent peptidase activity"/>
    <property type="evidence" value="ECO:0007669"/>
    <property type="project" value="InterPro"/>
</dbReference>
<dbReference type="EMBL" id="LSRX01001038">
    <property type="protein sequence ID" value="OLP84495.1"/>
    <property type="molecule type" value="Genomic_DNA"/>
</dbReference>
<comment type="caution">
    <text evidence="7">The sequence shown here is derived from an EMBL/GenBank/DDBJ whole genome shotgun (WGS) entry which is preliminary data.</text>
</comment>
<dbReference type="PANTHER" id="PTHR23076">
    <property type="entry name" value="METALLOPROTEASE M41 FTSH"/>
    <property type="match status" value="1"/>
</dbReference>
<name>A0A1Q9CNM0_SYMMI</name>
<proteinExistence type="inferred from homology"/>
<keyword evidence="4" id="KW-0378">Hydrolase</keyword>
<gene>
    <name evidence="7" type="primary">ftsH</name>
    <name evidence="7" type="ORF">AK812_SmicGene34622</name>
</gene>
<evidence type="ECO:0000256" key="3">
    <source>
        <dbReference type="ARBA" id="ARBA00022670"/>
    </source>
</evidence>
<evidence type="ECO:0000256" key="1">
    <source>
        <dbReference type="ARBA" id="ARBA00010044"/>
    </source>
</evidence>
<dbReference type="GO" id="GO:0006508">
    <property type="term" value="P:proteolysis"/>
    <property type="evidence" value="ECO:0007669"/>
    <property type="project" value="UniProtKB-KW"/>
</dbReference>
<keyword evidence="3 7" id="KW-0645">Protease</keyword>
<dbReference type="InterPro" id="IPR037219">
    <property type="entry name" value="Peptidase_M41-like"/>
</dbReference>
<keyword evidence="8" id="KW-1185">Reference proteome</keyword>
<dbReference type="GO" id="GO:0004222">
    <property type="term" value="F:metalloendopeptidase activity"/>
    <property type="evidence" value="ECO:0007669"/>
    <property type="project" value="InterPro"/>
</dbReference>
<dbReference type="FunFam" id="3.40.50.300:FF:002568">
    <property type="entry name" value="Cell division protein (FtsH)"/>
    <property type="match status" value="1"/>
</dbReference>
<evidence type="ECO:0000313" key="7">
    <source>
        <dbReference type="EMBL" id="OLP84495.1"/>
    </source>
</evidence>
<dbReference type="InterPro" id="IPR041569">
    <property type="entry name" value="AAA_lid_3"/>
</dbReference>
<dbReference type="SUPFAM" id="SSF52540">
    <property type="entry name" value="P-loop containing nucleoside triphosphate hydrolases"/>
    <property type="match status" value="1"/>
</dbReference>
<comment type="similarity">
    <text evidence="1">In the C-terminal section; belongs to the peptidase M41 family.</text>
</comment>
<dbReference type="InterPro" id="IPR000642">
    <property type="entry name" value="Peptidase_M41"/>
</dbReference>
<dbReference type="SMART" id="SM00382">
    <property type="entry name" value="AAA"/>
    <property type="match status" value="1"/>
</dbReference>
<dbReference type="PANTHER" id="PTHR23076:SF37">
    <property type="entry name" value="ATP-DEPENDENT ZINC METALLOPROTEASE FTSH 4, MITOCHONDRIAL"/>
    <property type="match status" value="1"/>
</dbReference>
<sequence>MARSSTQPGAAQEADQPQGLRRDSFPQCTSHCERIIKSTAAADARSATFRSPCQGTARVGTGTCAKEPKYQEQDRAFEWIAAGSTEHVSMRYKALPSRSHLFITARSFITSLSQVSKDSFLRAPHLSSFKQAFAPSIFFSIPSFPTLLNRASAHRRPKPMGWFWGFLVPPAEAERPSGGPKRWGGAPVALACCLVARCLWSSADTTAAVNALPASDKLTSNSTVAPEHIWLLPLETELWVKRVQRRRLIKILNQLTETRKYLRTAKELEQQGPDGSHLVNQPEIPEMVQTAPPKELPQLLAVEDRIRRLRHLRRIAMARRAARMSAQKLELLRAPVKHAALRSAQYAATGLLALRCADEVVSRINCEVEDPLTAQRHVAALQKKVDWVVRMRESASPLFSYLQPFFDYQMQVWAIRGLQRHIFSSKVKDAESNMRTPDVALEDVAGIGTAKAEALEIVECLMAPARFASLGAKCPKGLLLTGPPGCGKTLLAKAIASTAAVPFLSRSGADFNGRFAGTGTNLVKELFAMARRMSPAVILIDELDYIGRRRGEERGGGLETDRSAALTQLLAEMDGFASAEGVVVIGTTNRPDILDKALTRPGRFDRKVTVPLPDVKGRFQILRMHAKRLVLERGSQRLTGVDVSSASPDWMAWAKRTTGFSGADLAGLVNEAAMAAAREGAAGVAERHLQVAYSKLLIGLPSGRHQSAAEMNLTAFHEAGHAVVNEVMRVSLGEQGVTGFRTVAHVSIVPAGQTGGVTQFADPEETSRLPHSRRILLAMLAVDMGGRAAEELVLGKGQATMGAEADIDDATRLATEMVASGGLSKAVGPRSLRSGTQPSQALLSEVDAEVKELLDKALLLAGTAIARNRELHAAIAEVLIQHETLDGECISLDMYDEGVACRFSTSAPGIPASGARAPAHTDQAVIVRRDKLDRETRKEARRPTDLIFSNCTVNVWIPHVPKLLVLKPGTLVHGPLCVPAPLPRSKIGCAALEGTVRRFVLSTWPGGVLKAEVSLESVRWLDVQQALEHSCGFVNNSKPVRFALVRTHKTGSTTFATTLMRSGMSLGLRWAGCDDNSRFVPHERACKARVHSSQKEGKYDFESRHTYEFATWWTSEPYLGKCDADGRHFERTLMGYEEQMGSDVQVFVLIREAHSHLRSTLDFFQVPFAKFNASESLWNPLAKDLRLLELDHVEDFLARWPFNRSSRLHVLVTEELSASMVMFRRKVNWSLRDVVFLSSRVTTNHGKIPDGASMPPGRLDWDERLNEVLRPLFKAELGRQSSDFQREVRALNRLNSALPLVCARAEGPSEGLLARVCDAKVDSMQAGRQQVLQYRKWHCGSE</sequence>
<organism evidence="7 8">
    <name type="scientific">Symbiodinium microadriaticum</name>
    <name type="common">Dinoflagellate</name>
    <name type="synonym">Zooxanthella microadriatica</name>
    <dbReference type="NCBI Taxonomy" id="2951"/>
    <lineage>
        <taxon>Eukaryota</taxon>
        <taxon>Sar</taxon>
        <taxon>Alveolata</taxon>
        <taxon>Dinophyceae</taxon>
        <taxon>Suessiales</taxon>
        <taxon>Symbiodiniaceae</taxon>
        <taxon>Symbiodinium</taxon>
    </lineage>
</organism>
<feature type="domain" description="AAA+ ATPase" evidence="6">
    <location>
        <begin position="474"/>
        <end position="614"/>
    </location>
</feature>
<dbReference type="Pfam" id="PF00004">
    <property type="entry name" value="AAA"/>
    <property type="match status" value="1"/>
</dbReference>
<dbReference type="GO" id="GO:0005524">
    <property type="term" value="F:ATP binding"/>
    <property type="evidence" value="ECO:0007669"/>
    <property type="project" value="InterPro"/>
</dbReference>
<dbReference type="OrthoDB" id="419825at2759"/>
<comment type="similarity">
    <text evidence="2">In the N-terminal section; belongs to the AAA ATPase family.</text>
</comment>
<dbReference type="Pfam" id="PF17862">
    <property type="entry name" value="AAA_lid_3"/>
    <property type="match status" value="1"/>
</dbReference>
<dbReference type="InterPro" id="IPR027417">
    <property type="entry name" value="P-loop_NTPase"/>
</dbReference>
<evidence type="ECO:0000259" key="6">
    <source>
        <dbReference type="SMART" id="SM00382"/>
    </source>
</evidence>
<accession>A0A1Q9CNM0</accession>
<evidence type="ECO:0000256" key="2">
    <source>
        <dbReference type="ARBA" id="ARBA00010550"/>
    </source>
</evidence>
<dbReference type="InterPro" id="IPR003593">
    <property type="entry name" value="AAA+_ATPase"/>
</dbReference>
<feature type="region of interest" description="Disordered" evidence="5">
    <location>
        <begin position="1"/>
        <end position="24"/>
    </location>
</feature>
<dbReference type="InterPro" id="IPR003959">
    <property type="entry name" value="ATPase_AAA_core"/>
</dbReference>
<dbReference type="SUPFAM" id="SSF140990">
    <property type="entry name" value="FtsH protease domain-like"/>
    <property type="match status" value="1"/>
</dbReference>
<dbReference type="InterPro" id="IPR003960">
    <property type="entry name" value="ATPase_AAA_CS"/>
</dbReference>